<dbReference type="Proteomes" id="UP000094224">
    <property type="component" value="Unassembled WGS sequence"/>
</dbReference>
<dbReference type="STRING" id="243061.AWC25_03005"/>
<protein>
    <submittedName>
        <fullName evidence="3">Integrase</fullName>
    </submittedName>
</protein>
<dbReference type="InterPro" id="IPR050090">
    <property type="entry name" value="Tyrosine_recombinase_XerCD"/>
</dbReference>
<evidence type="ECO:0000313" key="4">
    <source>
        <dbReference type="Proteomes" id="UP000094224"/>
    </source>
</evidence>
<dbReference type="PANTHER" id="PTHR30349">
    <property type="entry name" value="PHAGE INTEGRASE-RELATED"/>
    <property type="match status" value="1"/>
</dbReference>
<evidence type="ECO:0000313" key="3">
    <source>
        <dbReference type="EMBL" id="ODQ98199.1"/>
    </source>
</evidence>
<keyword evidence="1" id="KW-0233">DNA recombination</keyword>
<dbReference type="InterPro" id="IPR002104">
    <property type="entry name" value="Integrase_catalytic"/>
</dbReference>
<dbReference type="PANTHER" id="PTHR30349:SF64">
    <property type="entry name" value="PROPHAGE INTEGRASE INTD-RELATED"/>
    <property type="match status" value="1"/>
</dbReference>
<dbReference type="EMBL" id="MIHC01000102">
    <property type="protein sequence ID" value="ODQ98199.1"/>
    <property type="molecule type" value="Genomic_DNA"/>
</dbReference>
<dbReference type="SUPFAM" id="SSF56349">
    <property type="entry name" value="DNA breaking-rejoining enzymes"/>
    <property type="match status" value="1"/>
</dbReference>
<proteinExistence type="predicted"/>
<dbReference type="Pfam" id="PF00589">
    <property type="entry name" value="Phage_integrase"/>
    <property type="match status" value="1"/>
</dbReference>
<feature type="domain" description="Tyr recombinase" evidence="2">
    <location>
        <begin position="329"/>
        <end position="517"/>
    </location>
</feature>
<reference evidence="4" key="1">
    <citation type="submission" date="2016-09" db="EMBL/GenBank/DDBJ databases">
        <authorList>
            <person name="Greninger A.L."/>
            <person name="Jerome K.R."/>
            <person name="Mcnair B."/>
            <person name="Wallis C."/>
            <person name="Fang F."/>
        </authorList>
    </citation>
    <scope>NUCLEOTIDE SEQUENCE [LARGE SCALE GENOMIC DNA]</scope>
    <source>
        <strain evidence="4">BC1_M4</strain>
    </source>
</reference>
<dbReference type="RefSeq" id="WP_069403132.1">
    <property type="nucleotide sequence ID" value="NZ_MIHC01000102.1"/>
</dbReference>
<dbReference type="GO" id="GO:0015074">
    <property type="term" value="P:DNA integration"/>
    <property type="evidence" value="ECO:0007669"/>
    <property type="project" value="InterPro"/>
</dbReference>
<dbReference type="InterPro" id="IPR013762">
    <property type="entry name" value="Integrase-like_cat_sf"/>
</dbReference>
<evidence type="ECO:0000256" key="1">
    <source>
        <dbReference type="ARBA" id="ARBA00023172"/>
    </source>
</evidence>
<keyword evidence="4" id="KW-1185">Reference proteome</keyword>
<organism evidence="3 4">
    <name type="scientific">Mycobacterium sherrisii</name>
    <dbReference type="NCBI Taxonomy" id="243061"/>
    <lineage>
        <taxon>Bacteria</taxon>
        <taxon>Bacillati</taxon>
        <taxon>Actinomycetota</taxon>
        <taxon>Actinomycetes</taxon>
        <taxon>Mycobacteriales</taxon>
        <taxon>Mycobacteriaceae</taxon>
        <taxon>Mycobacterium</taxon>
        <taxon>Mycobacterium simiae complex</taxon>
    </lineage>
</organism>
<dbReference type="AlphaFoldDB" id="A0A1E3S7S7"/>
<dbReference type="GO" id="GO:0003677">
    <property type="term" value="F:DNA binding"/>
    <property type="evidence" value="ECO:0007669"/>
    <property type="project" value="InterPro"/>
</dbReference>
<dbReference type="Gene3D" id="1.10.443.10">
    <property type="entry name" value="Intergrase catalytic core"/>
    <property type="match status" value="1"/>
</dbReference>
<accession>A0A1E3S7S7</accession>
<evidence type="ECO:0000259" key="2">
    <source>
        <dbReference type="PROSITE" id="PS51898"/>
    </source>
</evidence>
<dbReference type="InterPro" id="IPR011010">
    <property type="entry name" value="DNA_brk_join_enz"/>
</dbReference>
<sequence length="637" mass="70455">MPPVRAYAPVPEVDLLAAYDEHCGRLGLISVNLGSAARTFLRRWPDPQRWAGEPLEARLTVSHPTRSFVTFLMLAGYLRPGYDYLIRRKLAVFWRHLPLGPLAEDLARFLGSAQELGFTERTRSAAASQVIGRLLIQTGQRLDALTDNDFDDLLHASAARHGAGKPSRHYSSATHTARQVMFHLGVFTEQPVNATSLLRQSFTQRMRDATPALRSSFVAYLDRLTATHSRGTVTGTATRLNHFAAHLAAVDPALSSLAGLDRRRHIETYLTATAEAANSRTGAPIQASERRGRVLAVHCLLNDIAEWGWPDAPQRRLVFRSDIPKLPRALPRYLTPDLDRRLTQALQAWPERLPADALLLQRATGLRIGELVDLELDSVHEIPGQGAWLKVPLGKLNTERMVPLDEETVALIDRIVAHRSSGRPLPHPRTARPTDYLLTHHGRRLTVDHLRDVLTRVTSAAALPHITPHQLRHTYATALVNAGVSLQSLMALLGHVSAEMSLRYGRLFDSTVRTEYERALAAAKAHLGTLPTEPPQGRVSLPIVDGDWKDAPAVKARLAGGFCIRAQVQGPCAYANICEHCPNFRTDTGYLPVLAAQRADTETLARDAEARGWTGEAERHRRLIARLDAHISQTQTG</sequence>
<comment type="caution">
    <text evidence="3">The sequence shown here is derived from an EMBL/GenBank/DDBJ whole genome shotgun (WGS) entry which is preliminary data.</text>
</comment>
<gene>
    <name evidence="3" type="ORF">BHQ21_26005</name>
</gene>
<dbReference type="GO" id="GO:0006310">
    <property type="term" value="P:DNA recombination"/>
    <property type="evidence" value="ECO:0007669"/>
    <property type="project" value="UniProtKB-KW"/>
</dbReference>
<dbReference type="PROSITE" id="PS51898">
    <property type="entry name" value="TYR_RECOMBINASE"/>
    <property type="match status" value="1"/>
</dbReference>
<name>A0A1E3S7S7_9MYCO</name>